<dbReference type="NCBIfam" id="NF007956">
    <property type="entry name" value="PRK10675.1"/>
    <property type="match status" value="1"/>
</dbReference>
<comment type="cofactor">
    <cofactor evidence="2 9">
        <name>NAD(+)</name>
        <dbReference type="ChEBI" id="CHEBI:57540"/>
    </cofactor>
</comment>
<dbReference type="NCBIfam" id="TIGR01179">
    <property type="entry name" value="galE"/>
    <property type="match status" value="1"/>
</dbReference>
<evidence type="ECO:0000259" key="10">
    <source>
        <dbReference type="Pfam" id="PF16363"/>
    </source>
</evidence>
<reference evidence="11" key="1">
    <citation type="submission" date="2022-09" db="EMBL/GenBank/DDBJ databases">
        <title>Shewanella sp. KJ10-1 sp.nov, isolated from marine algae.</title>
        <authorList>
            <person name="Butt M."/>
            <person name="Lee J.K."/>
            <person name="Kim J.M."/>
            <person name="Choi D.G."/>
        </authorList>
    </citation>
    <scope>NUCLEOTIDE SEQUENCE</scope>
    <source>
        <strain evidence="11">KJ10-1</strain>
    </source>
</reference>
<dbReference type="GO" id="GO:0003978">
    <property type="term" value="F:UDP-glucose 4-epimerase activity"/>
    <property type="evidence" value="ECO:0007669"/>
    <property type="project" value="UniProtKB-EC"/>
</dbReference>
<proteinExistence type="inferred from homology"/>
<evidence type="ECO:0000256" key="9">
    <source>
        <dbReference type="RuleBase" id="RU366046"/>
    </source>
</evidence>
<dbReference type="Gene3D" id="3.40.50.720">
    <property type="entry name" value="NAD(P)-binding Rossmann-like Domain"/>
    <property type="match status" value="1"/>
</dbReference>
<evidence type="ECO:0000313" key="12">
    <source>
        <dbReference type="Proteomes" id="UP001431192"/>
    </source>
</evidence>
<dbReference type="InterPro" id="IPR036291">
    <property type="entry name" value="NAD(P)-bd_dom_sf"/>
</dbReference>
<dbReference type="Proteomes" id="UP001431192">
    <property type="component" value="Unassembled WGS sequence"/>
</dbReference>
<accession>A0ABT2P609</accession>
<keyword evidence="9" id="KW-0119">Carbohydrate metabolism</keyword>
<feature type="domain" description="NAD(P)-binding" evidence="10">
    <location>
        <begin position="4"/>
        <end position="321"/>
    </location>
</feature>
<dbReference type="EMBL" id="JAODOQ010000001">
    <property type="protein sequence ID" value="MCT8987095.1"/>
    <property type="molecule type" value="Genomic_DNA"/>
</dbReference>
<evidence type="ECO:0000256" key="2">
    <source>
        <dbReference type="ARBA" id="ARBA00001911"/>
    </source>
</evidence>
<evidence type="ECO:0000256" key="6">
    <source>
        <dbReference type="ARBA" id="ARBA00018569"/>
    </source>
</evidence>
<evidence type="ECO:0000256" key="1">
    <source>
        <dbReference type="ARBA" id="ARBA00000083"/>
    </source>
</evidence>
<protein>
    <recommendedName>
        <fullName evidence="6 9">UDP-glucose 4-epimerase</fullName>
        <ecNumber evidence="5 9">5.1.3.2</ecNumber>
    </recommendedName>
</protein>
<sequence>MAILVTGGAGYIGTHTVVELLNAGQEVVIVDNLSNSSVEALARVRTITGKDVTFFQGDILNKALLQKVFVDHSIESVIHFAGLKAVGESVAKPLKYYENNVTGTIILCQVMAEHNVKNLVFSSSATVYGDPASLPIKEDFPTGATNPYGQSKLMVEYILADLYQSDNSWNIARLRYFNPVGAHESGLIGEDPNDIPNNLMPFIAQVAVGKREQLSVFGNDYNTPDGTGVRDYIHVVDLAIGHLQALKKLQTKPGLVTYNLGTGIGYSVLDMVKAFEKACGKTIAYQISPRRPGDIAACYADPSFAAAQLDWRATHSVEDMASSSWKWQSNNPDGYKLPSA</sequence>
<keyword evidence="8 9" id="KW-0413">Isomerase</keyword>
<dbReference type="EC" id="5.1.3.2" evidence="5 9"/>
<gene>
    <name evidence="11" type="primary">galE</name>
    <name evidence="11" type="ORF">N4T56_12215</name>
</gene>
<evidence type="ECO:0000256" key="8">
    <source>
        <dbReference type="ARBA" id="ARBA00023235"/>
    </source>
</evidence>
<dbReference type="PANTHER" id="PTHR43725:SF47">
    <property type="entry name" value="UDP-GLUCOSE 4-EPIMERASE"/>
    <property type="match status" value="1"/>
</dbReference>
<comment type="similarity">
    <text evidence="4 9">Belongs to the NAD(P)-dependent epimerase/dehydratase family.</text>
</comment>
<dbReference type="CDD" id="cd05247">
    <property type="entry name" value="UDP_G4E_1_SDR_e"/>
    <property type="match status" value="1"/>
</dbReference>
<dbReference type="PANTHER" id="PTHR43725">
    <property type="entry name" value="UDP-GLUCOSE 4-EPIMERASE"/>
    <property type="match status" value="1"/>
</dbReference>
<dbReference type="RefSeq" id="WP_261733421.1">
    <property type="nucleotide sequence ID" value="NZ_JAODOQ010000001.1"/>
</dbReference>
<comment type="subunit">
    <text evidence="9">Homodimer.</text>
</comment>
<dbReference type="SUPFAM" id="SSF51735">
    <property type="entry name" value="NAD(P)-binding Rossmann-fold domains"/>
    <property type="match status" value="1"/>
</dbReference>
<comment type="catalytic activity">
    <reaction evidence="1 9">
        <text>UDP-alpha-D-glucose = UDP-alpha-D-galactose</text>
        <dbReference type="Rhea" id="RHEA:22168"/>
        <dbReference type="ChEBI" id="CHEBI:58885"/>
        <dbReference type="ChEBI" id="CHEBI:66914"/>
        <dbReference type="EC" id="5.1.3.2"/>
    </reaction>
</comment>
<comment type="pathway">
    <text evidence="3 9">Carbohydrate metabolism; galactose metabolism.</text>
</comment>
<evidence type="ECO:0000313" key="11">
    <source>
        <dbReference type="EMBL" id="MCT8987095.1"/>
    </source>
</evidence>
<name>A0ABT2P609_9GAMM</name>
<evidence type="ECO:0000256" key="4">
    <source>
        <dbReference type="ARBA" id="ARBA00007637"/>
    </source>
</evidence>
<keyword evidence="7 9" id="KW-0520">NAD</keyword>
<dbReference type="InterPro" id="IPR016040">
    <property type="entry name" value="NAD(P)-bd_dom"/>
</dbReference>
<organism evidence="11 12">
    <name type="scientific">Shewanella phaeophyticola</name>
    <dbReference type="NCBI Taxonomy" id="2978345"/>
    <lineage>
        <taxon>Bacteria</taxon>
        <taxon>Pseudomonadati</taxon>
        <taxon>Pseudomonadota</taxon>
        <taxon>Gammaproteobacteria</taxon>
        <taxon>Alteromonadales</taxon>
        <taxon>Shewanellaceae</taxon>
        <taxon>Shewanella</taxon>
    </lineage>
</organism>
<dbReference type="Pfam" id="PF16363">
    <property type="entry name" value="GDP_Man_Dehyd"/>
    <property type="match status" value="1"/>
</dbReference>
<dbReference type="Gene3D" id="3.90.25.10">
    <property type="entry name" value="UDP-galactose 4-epimerase, domain 1"/>
    <property type="match status" value="1"/>
</dbReference>
<dbReference type="InterPro" id="IPR005886">
    <property type="entry name" value="UDP_G4E"/>
</dbReference>
<evidence type="ECO:0000256" key="7">
    <source>
        <dbReference type="ARBA" id="ARBA00023027"/>
    </source>
</evidence>
<comment type="caution">
    <text evidence="11">The sequence shown here is derived from an EMBL/GenBank/DDBJ whole genome shotgun (WGS) entry which is preliminary data.</text>
</comment>
<evidence type="ECO:0000256" key="3">
    <source>
        <dbReference type="ARBA" id="ARBA00004947"/>
    </source>
</evidence>
<evidence type="ECO:0000256" key="5">
    <source>
        <dbReference type="ARBA" id="ARBA00013189"/>
    </source>
</evidence>
<keyword evidence="12" id="KW-1185">Reference proteome</keyword>